<evidence type="ECO:0000259" key="11">
    <source>
        <dbReference type="Pfam" id="PF03934"/>
    </source>
</evidence>
<dbReference type="AlphaFoldDB" id="A0A6N8FAT5"/>
<dbReference type="GO" id="GO:0005886">
    <property type="term" value="C:plasma membrane"/>
    <property type="evidence" value="ECO:0007669"/>
    <property type="project" value="UniProtKB-SubCell"/>
</dbReference>
<comment type="caution">
    <text evidence="13">The sequence shown here is derived from an EMBL/GenBank/DDBJ whole genome shotgun (WGS) entry which is preliminary data.</text>
</comment>
<evidence type="ECO:0000256" key="2">
    <source>
        <dbReference type="ARBA" id="ARBA00007246"/>
    </source>
</evidence>
<evidence type="ECO:0000313" key="14">
    <source>
        <dbReference type="Proteomes" id="UP000439994"/>
    </source>
</evidence>
<gene>
    <name evidence="13" type="ORF">GNP35_13610</name>
</gene>
<reference evidence="13 14" key="1">
    <citation type="submission" date="2019-11" db="EMBL/GenBank/DDBJ databases">
        <title>P. haliotis isolates from Z. marina roots.</title>
        <authorList>
            <person name="Cohen M."/>
            <person name="Jospin G."/>
            <person name="Eisen J.A."/>
            <person name="Coil D.A."/>
        </authorList>
    </citation>
    <scope>NUCLEOTIDE SEQUENCE [LARGE SCALE GENOMIC DNA]</scope>
    <source>
        <strain evidence="13 14">UCD-MCMsp1aY</strain>
    </source>
</reference>
<keyword evidence="9 10" id="KW-0472">Membrane</keyword>
<accession>A0A6N8FAT5</accession>
<evidence type="ECO:0000256" key="8">
    <source>
        <dbReference type="ARBA" id="ARBA00022989"/>
    </source>
</evidence>
<dbReference type="RefSeq" id="WP_155696696.1">
    <property type="nucleotide sequence ID" value="NZ_WOCD01000005.1"/>
</dbReference>
<dbReference type="GO" id="GO:0009306">
    <property type="term" value="P:protein secretion"/>
    <property type="evidence" value="ECO:0007669"/>
    <property type="project" value="InterPro"/>
</dbReference>
<keyword evidence="4 10" id="KW-1003">Cell membrane</keyword>
<dbReference type="PANTHER" id="PTHR38831">
    <property type="entry name" value="TYPE II SECRETION SYSTEM PROTEIN K"/>
    <property type="match status" value="1"/>
</dbReference>
<evidence type="ECO:0000256" key="10">
    <source>
        <dbReference type="PIRNR" id="PIRNR002786"/>
    </source>
</evidence>
<dbReference type="InterPro" id="IPR038072">
    <property type="entry name" value="GspK_central_sf"/>
</dbReference>
<dbReference type="SUPFAM" id="SSF158544">
    <property type="entry name" value="GspK insert domain-like"/>
    <property type="match status" value="2"/>
</dbReference>
<proteinExistence type="inferred from homology"/>
<dbReference type="InterPro" id="IPR045584">
    <property type="entry name" value="Pilin-like"/>
</dbReference>
<dbReference type="SUPFAM" id="SSF54523">
    <property type="entry name" value="Pili subunits"/>
    <property type="match status" value="1"/>
</dbReference>
<keyword evidence="7" id="KW-0653">Protein transport</keyword>
<dbReference type="InterPro" id="IPR049031">
    <property type="entry name" value="T2SSK_SAM-like_1st"/>
</dbReference>
<evidence type="ECO:0000256" key="5">
    <source>
        <dbReference type="ARBA" id="ARBA00022519"/>
    </source>
</evidence>
<dbReference type="EMBL" id="WOCD01000005">
    <property type="protein sequence ID" value="MUH73428.1"/>
    <property type="molecule type" value="Genomic_DNA"/>
</dbReference>
<evidence type="ECO:0000256" key="3">
    <source>
        <dbReference type="ARBA" id="ARBA00022448"/>
    </source>
</evidence>
<organism evidence="13 14">
    <name type="scientific">Psychrosphaera haliotis</name>
    <dbReference type="NCBI Taxonomy" id="555083"/>
    <lineage>
        <taxon>Bacteria</taxon>
        <taxon>Pseudomonadati</taxon>
        <taxon>Pseudomonadota</taxon>
        <taxon>Gammaproteobacteria</taxon>
        <taxon>Alteromonadales</taxon>
        <taxon>Pseudoalteromonadaceae</taxon>
        <taxon>Psychrosphaera</taxon>
    </lineage>
</organism>
<keyword evidence="8" id="KW-1133">Transmembrane helix</keyword>
<protein>
    <recommendedName>
        <fullName evidence="10">Type II secretion system protein K</fullName>
    </recommendedName>
</protein>
<dbReference type="Pfam" id="PF21687">
    <property type="entry name" value="T2SSK_1st"/>
    <property type="match status" value="1"/>
</dbReference>
<evidence type="ECO:0000313" key="13">
    <source>
        <dbReference type="EMBL" id="MUH73428.1"/>
    </source>
</evidence>
<dbReference type="PIRSF" id="PIRSF002786">
    <property type="entry name" value="XcpX"/>
    <property type="match status" value="1"/>
</dbReference>
<keyword evidence="5 10" id="KW-0997">Cell inner membrane</keyword>
<feature type="domain" description="T2SS protein K first SAM-like" evidence="12">
    <location>
        <begin position="104"/>
        <end position="214"/>
    </location>
</feature>
<evidence type="ECO:0000256" key="9">
    <source>
        <dbReference type="ARBA" id="ARBA00023136"/>
    </source>
</evidence>
<dbReference type="Gene3D" id="1.10.40.60">
    <property type="entry name" value="EpsJ-like"/>
    <property type="match status" value="2"/>
</dbReference>
<evidence type="ECO:0000256" key="6">
    <source>
        <dbReference type="ARBA" id="ARBA00022692"/>
    </source>
</evidence>
<dbReference type="NCBIfam" id="NF037980">
    <property type="entry name" value="T2SS_GspK"/>
    <property type="match status" value="1"/>
</dbReference>
<dbReference type="InterPro" id="IPR049179">
    <property type="entry name" value="T2SSK_SAM-like_2nd"/>
</dbReference>
<keyword evidence="6" id="KW-0812">Transmembrane</keyword>
<dbReference type="InterPro" id="IPR005628">
    <property type="entry name" value="GspK"/>
</dbReference>
<evidence type="ECO:0000259" key="12">
    <source>
        <dbReference type="Pfam" id="PF21687"/>
    </source>
</evidence>
<name>A0A6N8FAT5_9GAMM</name>
<evidence type="ECO:0000256" key="7">
    <source>
        <dbReference type="ARBA" id="ARBA00022927"/>
    </source>
</evidence>
<evidence type="ECO:0000256" key="4">
    <source>
        <dbReference type="ARBA" id="ARBA00022475"/>
    </source>
</evidence>
<evidence type="ECO:0000256" key="1">
    <source>
        <dbReference type="ARBA" id="ARBA00004533"/>
    </source>
</evidence>
<comment type="subcellular location">
    <subcellularLocation>
        <location evidence="1 10">Cell inner membrane</location>
    </subcellularLocation>
</comment>
<dbReference type="Gene3D" id="3.30.1300.30">
    <property type="entry name" value="GSPII I/J protein-like"/>
    <property type="match status" value="1"/>
</dbReference>
<dbReference type="PANTHER" id="PTHR38831:SF1">
    <property type="entry name" value="TYPE II SECRETION SYSTEM PROTEIN K-RELATED"/>
    <property type="match status" value="1"/>
</dbReference>
<keyword evidence="3 10" id="KW-0813">Transport</keyword>
<sequence>MIKVKQQRGIALISVMLIVALCVVLASQLLKTQRLGISRAHNMFERQQAFQYAKGSESFVKMLLTETLKEDNGVTHLEQTWAAEGMAFPVSNGLIEGRIIDLHSCFNLNGLWKPNLDKAKQKALRDMFVRLLESLEVESEVSLEDLANNVYDWIDPDDYATEAGGYDGDMYSSMEFPYLSGNSALAHENELRVIYGFDPLTLNKIKKFVCVIPQYHELMINVNTVKENEPEVLMAVLNIDESTAQKVIGDRPEKGFQDINEFWDLPSVKAISGIANVDRKAFTVSSKFFKLITNATYNDAKFALTSLIQLDEQYRAWIIGRRFGGEVERKANPEDEQPKS</sequence>
<dbReference type="OrthoDB" id="9788973at2"/>
<dbReference type="Proteomes" id="UP000439994">
    <property type="component" value="Unassembled WGS sequence"/>
</dbReference>
<feature type="domain" description="T2SS protein K second SAM-like" evidence="11">
    <location>
        <begin position="220"/>
        <end position="284"/>
    </location>
</feature>
<comment type="similarity">
    <text evidence="2 10">Belongs to the GSP K family.</text>
</comment>
<keyword evidence="14" id="KW-1185">Reference proteome</keyword>
<dbReference type="Pfam" id="PF03934">
    <property type="entry name" value="T2SSK"/>
    <property type="match status" value="1"/>
</dbReference>